<name>A0ACC0W5E1_9STRA</name>
<organism evidence="1 2">
    <name type="scientific">Peronosclerospora sorghi</name>
    <dbReference type="NCBI Taxonomy" id="230839"/>
    <lineage>
        <taxon>Eukaryota</taxon>
        <taxon>Sar</taxon>
        <taxon>Stramenopiles</taxon>
        <taxon>Oomycota</taxon>
        <taxon>Peronosporomycetes</taxon>
        <taxon>Peronosporales</taxon>
        <taxon>Peronosporaceae</taxon>
        <taxon>Peronosclerospora</taxon>
    </lineage>
</organism>
<evidence type="ECO:0000313" key="1">
    <source>
        <dbReference type="EMBL" id="KAI9913318.1"/>
    </source>
</evidence>
<dbReference type="Proteomes" id="UP001163321">
    <property type="component" value="Chromosome 4"/>
</dbReference>
<evidence type="ECO:0000313" key="2">
    <source>
        <dbReference type="Proteomes" id="UP001163321"/>
    </source>
</evidence>
<protein>
    <submittedName>
        <fullName evidence="1">Uncharacterized protein</fullName>
    </submittedName>
</protein>
<accession>A0ACC0W5E1</accession>
<proteinExistence type="predicted"/>
<sequence>MGPGAHKRARAQKDALKTVRNAYTQTQHKVETLVRHVERLERARTEHAQALTDADALSQRYAREK</sequence>
<dbReference type="EMBL" id="CM047583">
    <property type="protein sequence ID" value="KAI9913318.1"/>
    <property type="molecule type" value="Genomic_DNA"/>
</dbReference>
<reference evidence="1 2" key="1">
    <citation type="journal article" date="2022" name="bioRxiv">
        <title>The genome of the oomycete Peronosclerospora sorghi, a cosmopolitan pathogen of maize and sorghum, is inflated with dispersed pseudogenes.</title>
        <authorList>
            <person name="Fletcher K."/>
            <person name="Martin F."/>
            <person name="Isakeit T."/>
            <person name="Cavanaugh K."/>
            <person name="Magill C."/>
            <person name="Michelmore R."/>
        </authorList>
    </citation>
    <scope>NUCLEOTIDE SEQUENCE [LARGE SCALE GENOMIC DNA]</scope>
    <source>
        <strain evidence="1">P6</strain>
    </source>
</reference>
<comment type="caution">
    <text evidence="1">The sequence shown here is derived from an EMBL/GenBank/DDBJ whole genome shotgun (WGS) entry which is preliminary data.</text>
</comment>
<keyword evidence="2" id="KW-1185">Reference proteome</keyword>
<gene>
    <name evidence="1" type="ORF">PsorP6_004977</name>
</gene>